<dbReference type="EMBL" id="CP050692">
    <property type="protein sequence ID" value="QIT47374.1"/>
    <property type="molecule type" value="Genomic_DNA"/>
</dbReference>
<dbReference type="Gene3D" id="3.90.226.10">
    <property type="entry name" value="2-enoyl-CoA Hydratase, Chain A, domain 1"/>
    <property type="match status" value="1"/>
</dbReference>
<dbReference type="EMBL" id="LHQL01000014">
    <property type="protein sequence ID" value="OOQ47067.1"/>
    <property type="molecule type" value="Genomic_DNA"/>
</dbReference>
<dbReference type="AlphaFoldDB" id="A0AAE7CNG1"/>
<dbReference type="Pfam" id="PF00378">
    <property type="entry name" value="ECH_1"/>
    <property type="match status" value="1"/>
</dbReference>
<dbReference type="PANTHER" id="PTHR11941">
    <property type="entry name" value="ENOYL-COA HYDRATASE-RELATED"/>
    <property type="match status" value="1"/>
</dbReference>
<dbReference type="CDD" id="cd06558">
    <property type="entry name" value="crotonase-like"/>
    <property type="match status" value="1"/>
</dbReference>
<protein>
    <submittedName>
        <fullName evidence="2 3">Enoyl-CoA hydratase</fullName>
    </submittedName>
</protein>
<dbReference type="InterPro" id="IPR029045">
    <property type="entry name" value="ClpP/crotonase-like_dom_sf"/>
</dbReference>
<name>A0AAE7CNG1_STRAT</name>
<dbReference type="Proteomes" id="UP000502504">
    <property type="component" value="Chromosome"/>
</dbReference>
<evidence type="ECO:0000313" key="3">
    <source>
        <dbReference type="EMBL" id="QIT47374.1"/>
    </source>
</evidence>
<dbReference type="RefSeq" id="WP_030792152.1">
    <property type="nucleotide sequence ID" value="NZ_CM007717.1"/>
</dbReference>
<proteinExistence type="predicted"/>
<dbReference type="SUPFAM" id="SSF52096">
    <property type="entry name" value="ClpP/crotonase"/>
    <property type="match status" value="1"/>
</dbReference>
<accession>A0AAE7CNG1</accession>
<dbReference type="PANTHER" id="PTHR11941:SF75">
    <property type="entry name" value="ENOYL-COA HYDRATASE_ISOMERASE FAMILY PROTEIN"/>
    <property type="match status" value="1"/>
</dbReference>
<evidence type="ECO:0000313" key="4">
    <source>
        <dbReference type="Proteomes" id="UP000190306"/>
    </source>
</evidence>
<gene>
    <name evidence="2" type="ORF">AFM16_30260</name>
    <name evidence="3" type="ORF">HCX60_30795</name>
</gene>
<dbReference type="GO" id="GO:0004165">
    <property type="term" value="F:delta(3)-delta(2)-enoyl-CoA isomerase activity"/>
    <property type="evidence" value="ECO:0007669"/>
    <property type="project" value="TreeGrafter"/>
</dbReference>
<keyword evidence="4" id="KW-1185">Reference proteome</keyword>
<evidence type="ECO:0000313" key="2">
    <source>
        <dbReference type="EMBL" id="OOQ47067.1"/>
    </source>
</evidence>
<reference evidence="3 5" key="2">
    <citation type="submission" date="2020-03" db="EMBL/GenBank/DDBJ databases">
        <title>Is there a link between lipid content and antibiotic production in Streptomyces?</title>
        <authorList>
            <person name="David M."/>
            <person name="Lejeune C."/>
            <person name="Abreu S."/>
            <person name="Thibessard A."/>
            <person name="Leblond P."/>
            <person name="Chaminade P."/>
            <person name="Virolle M.-J."/>
        </authorList>
    </citation>
    <scope>NUCLEOTIDE SEQUENCE [LARGE SCALE GENOMIC DNA]</scope>
    <source>
        <strain evidence="3 5">DSM 41481</strain>
    </source>
</reference>
<keyword evidence="1" id="KW-0443">Lipid metabolism</keyword>
<dbReference type="FunFam" id="3.90.226.10:FF:000049">
    <property type="entry name" value="Enoyl-CoA delta isomerase 3"/>
    <property type="match status" value="1"/>
</dbReference>
<dbReference type="InterPro" id="IPR001753">
    <property type="entry name" value="Enoyl-CoA_hydra/iso"/>
</dbReference>
<evidence type="ECO:0000313" key="5">
    <source>
        <dbReference type="Proteomes" id="UP000502504"/>
    </source>
</evidence>
<reference evidence="2 4" key="1">
    <citation type="submission" date="2015-07" db="EMBL/GenBank/DDBJ databases">
        <title>Draft Genome Sequence of Streptomyces antibioticus, IMRU 3720 reveals insights in the evolution of actinomycin biosynthetic gene clusters in Streptomyces.</title>
        <authorList>
            <person name="Crnovcic I."/>
            <person name="Ruckert C."/>
            <person name="Kalinowksi J."/>
            <person name="Keller U."/>
        </authorList>
    </citation>
    <scope>NUCLEOTIDE SEQUENCE [LARGE SCALE GENOMIC DNA]</scope>
    <source>
        <strain evidence="2 4">DSM 41481</strain>
    </source>
</reference>
<evidence type="ECO:0000256" key="1">
    <source>
        <dbReference type="ARBA" id="ARBA00023098"/>
    </source>
</evidence>
<sequence length="224" mass="23870">MPTLHTLNGTVCTLHLGDGENRFDLDWVAAVHRALDELDAQGSPRTLITVADGKYWSTGLDLDWIGANPSRLNDLMIATHELFARVLSLPVVTIAAVQGHAFAAGAMLALAHDVRVMRADRGYFCLPEVDLGLPFTPGMNALITARLSRPTAHEAMLTGRRYGGERAAELGLVHAATSEDGLLPTALELAHAIGAKDATTLATIKSRLFGDTLGTLRDAALNTV</sequence>
<dbReference type="Proteomes" id="UP000190306">
    <property type="component" value="Chromosome"/>
</dbReference>
<organism evidence="3 5">
    <name type="scientific">Streptomyces antibioticus</name>
    <dbReference type="NCBI Taxonomy" id="1890"/>
    <lineage>
        <taxon>Bacteria</taxon>
        <taxon>Bacillati</taxon>
        <taxon>Actinomycetota</taxon>
        <taxon>Actinomycetes</taxon>
        <taxon>Kitasatosporales</taxon>
        <taxon>Streptomycetaceae</taxon>
        <taxon>Streptomyces</taxon>
    </lineage>
</organism>
<dbReference type="GO" id="GO:0006635">
    <property type="term" value="P:fatty acid beta-oxidation"/>
    <property type="evidence" value="ECO:0007669"/>
    <property type="project" value="TreeGrafter"/>
</dbReference>